<organism evidence="4 5">
    <name type="scientific">Saprolegnia diclina (strain VS20)</name>
    <dbReference type="NCBI Taxonomy" id="1156394"/>
    <lineage>
        <taxon>Eukaryota</taxon>
        <taxon>Sar</taxon>
        <taxon>Stramenopiles</taxon>
        <taxon>Oomycota</taxon>
        <taxon>Saprolegniomycetes</taxon>
        <taxon>Saprolegniales</taxon>
        <taxon>Saprolegniaceae</taxon>
        <taxon>Saprolegnia</taxon>
    </lineage>
</organism>
<keyword evidence="2" id="KW-0472">Membrane</keyword>
<dbReference type="EMBL" id="JH767182">
    <property type="protein sequence ID" value="EQC29647.1"/>
    <property type="molecule type" value="Genomic_DNA"/>
</dbReference>
<sequence length="368" mass="39565">MQTSRYSYNDPRTTDMVILEESDAKDTNAFIDEFERRKRNRIFAILGAGVMVVGIAVAVVVLAGGSDSSSSQSSANTPTKAPNSNGTVSGNGGNSESVLERRHDVDSPDNRAFHNGACRWQCHAEPRNDNNSDRFDWRTDDCPGSATKRKAKLRSGSPAPVISAVAEFDTVISTQAPSPQPQPSPKPSPQPQPSPSPSPAPQPGPSNGDLKAQIIHQTTVLRAAHGLGPVTWNDELAAKMQAWADSNPQKNGGGHGGPPGNQNLAGFVVCNNDCMHTEGPAWNWYSSEEKLWDYNSNQSKDGNWMTTGHFSNSMDPGVNQVACGYSTYYNPNIGKDDSLVWCNYLGGTNGKIPRPSVDQATLLKQIVA</sequence>
<dbReference type="Proteomes" id="UP000030762">
    <property type="component" value="Unassembled WGS sequence"/>
</dbReference>
<keyword evidence="2" id="KW-0812">Transmembrane</keyword>
<evidence type="ECO:0000313" key="5">
    <source>
        <dbReference type="Proteomes" id="UP000030762"/>
    </source>
</evidence>
<dbReference type="Pfam" id="PF00188">
    <property type="entry name" value="CAP"/>
    <property type="match status" value="1"/>
</dbReference>
<feature type="compositionally biased region" description="Basic and acidic residues" evidence="1">
    <location>
        <begin position="98"/>
        <end position="110"/>
    </location>
</feature>
<evidence type="ECO:0000256" key="1">
    <source>
        <dbReference type="SAM" id="MobiDB-lite"/>
    </source>
</evidence>
<feature type="compositionally biased region" description="Low complexity" evidence="1">
    <location>
        <begin position="66"/>
        <end position="75"/>
    </location>
</feature>
<accession>T0RIG9</accession>
<feature type="domain" description="SCP" evidence="3">
    <location>
        <begin position="209"/>
        <end position="350"/>
    </location>
</feature>
<dbReference type="AlphaFoldDB" id="T0RIG9"/>
<evidence type="ECO:0000256" key="2">
    <source>
        <dbReference type="SAM" id="Phobius"/>
    </source>
</evidence>
<feature type="region of interest" description="Disordered" evidence="1">
    <location>
        <begin position="66"/>
        <end position="110"/>
    </location>
</feature>
<dbReference type="SMART" id="SM00198">
    <property type="entry name" value="SCP"/>
    <property type="match status" value="1"/>
</dbReference>
<evidence type="ECO:0000313" key="4">
    <source>
        <dbReference type="EMBL" id="EQC29647.1"/>
    </source>
</evidence>
<feature type="compositionally biased region" description="Pro residues" evidence="1">
    <location>
        <begin position="178"/>
        <end position="204"/>
    </location>
</feature>
<dbReference type="InParanoid" id="T0RIG9"/>
<gene>
    <name evidence="4" type="ORF">SDRG_12651</name>
</gene>
<dbReference type="SUPFAM" id="SSF55797">
    <property type="entry name" value="PR-1-like"/>
    <property type="match status" value="1"/>
</dbReference>
<feature type="transmembrane region" description="Helical" evidence="2">
    <location>
        <begin position="42"/>
        <end position="64"/>
    </location>
</feature>
<dbReference type="InterPro" id="IPR035940">
    <property type="entry name" value="CAP_sf"/>
</dbReference>
<evidence type="ECO:0000259" key="3">
    <source>
        <dbReference type="SMART" id="SM00198"/>
    </source>
</evidence>
<dbReference type="Gene3D" id="3.40.33.10">
    <property type="entry name" value="CAP"/>
    <property type="match status" value="1"/>
</dbReference>
<proteinExistence type="predicted"/>
<reference evidence="4 5" key="1">
    <citation type="submission" date="2012-04" db="EMBL/GenBank/DDBJ databases">
        <title>The Genome Sequence of Saprolegnia declina VS20.</title>
        <authorList>
            <consortium name="The Broad Institute Genome Sequencing Platform"/>
            <person name="Russ C."/>
            <person name="Nusbaum C."/>
            <person name="Tyler B."/>
            <person name="van West P."/>
            <person name="Dieguez-Uribeondo J."/>
            <person name="de Bruijn I."/>
            <person name="Tripathy S."/>
            <person name="Jiang R."/>
            <person name="Young S.K."/>
            <person name="Zeng Q."/>
            <person name="Gargeya S."/>
            <person name="Fitzgerald M."/>
            <person name="Haas B."/>
            <person name="Abouelleil A."/>
            <person name="Alvarado L."/>
            <person name="Arachchi H.M."/>
            <person name="Berlin A."/>
            <person name="Chapman S.B."/>
            <person name="Goldberg J."/>
            <person name="Griggs A."/>
            <person name="Gujja S."/>
            <person name="Hansen M."/>
            <person name="Howarth C."/>
            <person name="Imamovic A."/>
            <person name="Larimer J."/>
            <person name="McCowen C."/>
            <person name="Montmayeur A."/>
            <person name="Murphy C."/>
            <person name="Neiman D."/>
            <person name="Pearson M."/>
            <person name="Priest M."/>
            <person name="Roberts A."/>
            <person name="Saif S."/>
            <person name="Shea T."/>
            <person name="Sisk P."/>
            <person name="Sykes S."/>
            <person name="Wortman J."/>
            <person name="Nusbaum C."/>
            <person name="Birren B."/>
        </authorList>
    </citation>
    <scope>NUCLEOTIDE SEQUENCE [LARGE SCALE GENOMIC DNA]</scope>
    <source>
        <strain evidence="4 5">VS20</strain>
    </source>
</reference>
<keyword evidence="2" id="KW-1133">Transmembrane helix</keyword>
<dbReference type="InterPro" id="IPR014044">
    <property type="entry name" value="CAP_dom"/>
</dbReference>
<name>T0RIG9_SAPDV</name>
<dbReference type="RefSeq" id="XP_008616951.1">
    <property type="nucleotide sequence ID" value="XM_008618729.1"/>
</dbReference>
<protein>
    <recommendedName>
        <fullName evidence="3">SCP domain-containing protein</fullName>
    </recommendedName>
</protein>
<feature type="region of interest" description="Disordered" evidence="1">
    <location>
        <begin position="174"/>
        <end position="210"/>
    </location>
</feature>
<dbReference type="STRING" id="1156394.T0RIG9"/>
<keyword evidence="5" id="KW-1185">Reference proteome</keyword>
<dbReference type="OrthoDB" id="337038at2759"/>
<dbReference type="GeneID" id="19953378"/>
<dbReference type="VEuPathDB" id="FungiDB:SDRG_12651"/>